<dbReference type="InterPro" id="IPR023352">
    <property type="entry name" value="MAPEG-like_dom_sf"/>
</dbReference>
<organism evidence="6 7">
    <name type="scientific">Gracilariopsis chorda</name>
    <dbReference type="NCBI Taxonomy" id="448386"/>
    <lineage>
        <taxon>Eukaryota</taxon>
        <taxon>Rhodophyta</taxon>
        <taxon>Florideophyceae</taxon>
        <taxon>Rhodymeniophycidae</taxon>
        <taxon>Gracilariales</taxon>
        <taxon>Gracilariaceae</taxon>
        <taxon>Gracilariopsis</taxon>
    </lineage>
</organism>
<dbReference type="InterPro" id="IPR001129">
    <property type="entry name" value="Membr-assoc_MAPEG"/>
</dbReference>
<reference evidence="6 7" key="1">
    <citation type="journal article" date="2018" name="Mol. Biol. Evol.">
        <title>Analysis of the draft genome of the red seaweed Gracilariopsis chorda provides insights into genome size evolution in Rhodophyta.</title>
        <authorList>
            <person name="Lee J."/>
            <person name="Yang E.C."/>
            <person name="Graf L."/>
            <person name="Yang J.H."/>
            <person name="Qiu H."/>
            <person name="Zel Zion U."/>
            <person name="Chan C.X."/>
            <person name="Stephens T.G."/>
            <person name="Weber A.P.M."/>
            <person name="Boo G.H."/>
            <person name="Boo S.M."/>
            <person name="Kim K.M."/>
            <person name="Shin Y."/>
            <person name="Jung M."/>
            <person name="Lee S.J."/>
            <person name="Yim H.S."/>
            <person name="Lee J.H."/>
            <person name="Bhattacharya D."/>
            <person name="Yoon H.S."/>
        </authorList>
    </citation>
    <scope>NUCLEOTIDE SEQUENCE [LARGE SCALE GENOMIC DNA]</scope>
    <source>
        <strain evidence="6 7">SKKU-2015</strain>
        <tissue evidence="6">Whole body</tissue>
    </source>
</reference>
<dbReference type="Pfam" id="PF01124">
    <property type="entry name" value="MAPEG"/>
    <property type="match status" value="1"/>
</dbReference>
<dbReference type="GO" id="GO:0005635">
    <property type="term" value="C:nuclear envelope"/>
    <property type="evidence" value="ECO:0007669"/>
    <property type="project" value="TreeGrafter"/>
</dbReference>
<dbReference type="STRING" id="448386.A0A2V3IFL5"/>
<dbReference type="GO" id="GO:0005783">
    <property type="term" value="C:endoplasmic reticulum"/>
    <property type="evidence" value="ECO:0007669"/>
    <property type="project" value="TreeGrafter"/>
</dbReference>
<evidence type="ECO:0000256" key="1">
    <source>
        <dbReference type="ARBA" id="ARBA00004141"/>
    </source>
</evidence>
<dbReference type="Proteomes" id="UP000247409">
    <property type="component" value="Unassembled WGS sequence"/>
</dbReference>
<keyword evidence="6" id="KW-0808">Transferase</keyword>
<feature type="transmembrane region" description="Helical" evidence="5">
    <location>
        <begin position="116"/>
        <end position="137"/>
    </location>
</feature>
<name>A0A2V3IFL5_9FLOR</name>
<dbReference type="GO" id="GO:0006691">
    <property type="term" value="P:leukotriene metabolic process"/>
    <property type="evidence" value="ECO:0007669"/>
    <property type="project" value="UniProtKB-ARBA"/>
</dbReference>
<dbReference type="OrthoDB" id="410651at2759"/>
<dbReference type="PANTHER" id="PTHR10250">
    <property type="entry name" value="MICROSOMAL GLUTATHIONE S-TRANSFERASE"/>
    <property type="match status" value="1"/>
</dbReference>
<dbReference type="GO" id="GO:0004602">
    <property type="term" value="F:glutathione peroxidase activity"/>
    <property type="evidence" value="ECO:0007669"/>
    <property type="project" value="TreeGrafter"/>
</dbReference>
<dbReference type="PANTHER" id="PTHR10250:SF26">
    <property type="entry name" value="GLUTATHIONE S-TRANSFERASE 3, MITOCHONDRIAL"/>
    <property type="match status" value="1"/>
</dbReference>
<dbReference type="SUPFAM" id="SSF161084">
    <property type="entry name" value="MAPEG domain-like"/>
    <property type="match status" value="1"/>
</dbReference>
<feature type="transmembrane region" description="Helical" evidence="5">
    <location>
        <begin position="74"/>
        <end position="96"/>
    </location>
</feature>
<comment type="subcellular location">
    <subcellularLocation>
        <location evidence="1">Membrane</location>
        <topology evidence="1">Multi-pass membrane protein</topology>
    </subcellularLocation>
</comment>
<proteinExistence type="predicted"/>
<evidence type="ECO:0000313" key="7">
    <source>
        <dbReference type="Proteomes" id="UP000247409"/>
    </source>
</evidence>
<evidence type="ECO:0000256" key="3">
    <source>
        <dbReference type="ARBA" id="ARBA00022989"/>
    </source>
</evidence>
<accession>A0A2V3IFL5</accession>
<keyword evidence="2 5" id="KW-0812">Transmembrane</keyword>
<keyword evidence="4 5" id="KW-0472">Membrane</keyword>
<comment type="caution">
    <text evidence="6">The sequence shown here is derived from an EMBL/GenBank/DDBJ whole genome shotgun (WGS) entry which is preliminary data.</text>
</comment>
<evidence type="ECO:0000313" key="6">
    <source>
        <dbReference type="EMBL" id="PXF40818.1"/>
    </source>
</evidence>
<evidence type="ECO:0000256" key="5">
    <source>
        <dbReference type="SAM" id="Phobius"/>
    </source>
</evidence>
<evidence type="ECO:0000256" key="2">
    <source>
        <dbReference type="ARBA" id="ARBA00022692"/>
    </source>
</evidence>
<dbReference type="GO" id="GO:0004364">
    <property type="term" value="F:glutathione transferase activity"/>
    <property type="evidence" value="ECO:0007669"/>
    <property type="project" value="TreeGrafter"/>
</dbReference>
<dbReference type="GO" id="GO:0016020">
    <property type="term" value="C:membrane"/>
    <property type="evidence" value="ECO:0007669"/>
    <property type="project" value="UniProtKB-SubCell"/>
</dbReference>
<dbReference type="InterPro" id="IPR050997">
    <property type="entry name" value="MAPEG"/>
</dbReference>
<protein>
    <submittedName>
        <fullName evidence="6">Microsomal glutathione S-transferase 3</fullName>
    </submittedName>
</protein>
<dbReference type="AlphaFoldDB" id="A0A2V3IFL5"/>
<feature type="transmembrane region" description="Helical" evidence="5">
    <location>
        <begin position="12"/>
        <end position="32"/>
    </location>
</feature>
<gene>
    <name evidence="6" type="ORF">BWQ96_09476</name>
</gene>
<keyword evidence="7" id="KW-1185">Reference proteome</keyword>
<sequence length="140" mass="15954">MTSTITLAIPRAYSLIILTSVINWMVLFWQMIAVGKARKQYEVPYPTLYENKHPSPFNCIQRAHQASLEWNQGFLMFLFISGLSTPLLSTAAGMIYNVGRVFYTKGYHKGNPHQGLWGLYGLFYLLGGSIYTAIQIIRQQ</sequence>
<dbReference type="Gene3D" id="1.20.120.550">
    <property type="entry name" value="Membrane associated eicosanoid/glutathione metabolism-like domain"/>
    <property type="match status" value="1"/>
</dbReference>
<keyword evidence="3 5" id="KW-1133">Transmembrane helix</keyword>
<dbReference type="EMBL" id="NBIV01000259">
    <property type="protein sequence ID" value="PXF40818.1"/>
    <property type="molecule type" value="Genomic_DNA"/>
</dbReference>
<evidence type="ECO:0000256" key="4">
    <source>
        <dbReference type="ARBA" id="ARBA00023136"/>
    </source>
</evidence>